<protein>
    <submittedName>
        <fullName evidence="6">ABC transporter substrate-binding protein</fullName>
    </submittedName>
</protein>
<dbReference type="PANTHER" id="PTHR30483:SF6">
    <property type="entry name" value="PERIPLASMIC BINDING PROTEIN OF ABC TRANSPORTER FOR NATURAL AMINO ACIDS"/>
    <property type="match status" value="1"/>
</dbReference>
<name>A0A844W636_9RHOB</name>
<feature type="signal peptide" evidence="4">
    <location>
        <begin position="1"/>
        <end position="24"/>
    </location>
</feature>
<dbReference type="InterPro" id="IPR028081">
    <property type="entry name" value="Leu-bd"/>
</dbReference>
<dbReference type="InterPro" id="IPR051010">
    <property type="entry name" value="BCAA_transport"/>
</dbReference>
<accession>A0A844W636</accession>
<dbReference type="PANTHER" id="PTHR30483">
    <property type="entry name" value="LEUCINE-SPECIFIC-BINDING PROTEIN"/>
    <property type="match status" value="1"/>
</dbReference>
<evidence type="ECO:0000256" key="3">
    <source>
        <dbReference type="ARBA" id="ARBA00022970"/>
    </source>
</evidence>
<comment type="similarity">
    <text evidence="1">Belongs to the leucine-binding protein family.</text>
</comment>
<dbReference type="EMBL" id="WNXQ01000004">
    <property type="protein sequence ID" value="MWB78194.1"/>
    <property type="molecule type" value="Genomic_DNA"/>
</dbReference>
<reference evidence="6 7" key="1">
    <citation type="submission" date="2019-11" db="EMBL/GenBank/DDBJ databases">
        <title>Pseudooceanicola pacifica sp. nov., isolated from deep-sea sediment of the Pacific Ocean.</title>
        <authorList>
            <person name="Lyu L."/>
        </authorList>
    </citation>
    <scope>NUCLEOTIDE SEQUENCE [LARGE SCALE GENOMIC DNA]</scope>
    <source>
        <strain evidence="6 7">216_PA32_1</strain>
    </source>
</reference>
<keyword evidence="7" id="KW-1185">Reference proteome</keyword>
<dbReference type="Gene3D" id="3.40.50.2300">
    <property type="match status" value="2"/>
</dbReference>
<dbReference type="InterPro" id="IPR028082">
    <property type="entry name" value="Peripla_BP_I"/>
</dbReference>
<evidence type="ECO:0000259" key="5">
    <source>
        <dbReference type="Pfam" id="PF13458"/>
    </source>
</evidence>
<evidence type="ECO:0000313" key="7">
    <source>
        <dbReference type="Proteomes" id="UP000443843"/>
    </source>
</evidence>
<evidence type="ECO:0000256" key="1">
    <source>
        <dbReference type="ARBA" id="ARBA00010062"/>
    </source>
</evidence>
<dbReference type="Proteomes" id="UP000443843">
    <property type="component" value="Unassembled WGS sequence"/>
</dbReference>
<gene>
    <name evidence="6" type="ORF">GLS40_09175</name>
</gene>
<evidence type="ECO:0000256" key="2">
    <source>
        <dbReference type="ARBA" id="ARBA00022729"/>
    </source>
</evidence>
<evidence type="ECO:0000313" key="6">
    <source>
        <dbReference type="EMBL" id="MWB78194.1"/>
    </source>
</evidence>
<keyword evidence="2 4" id="KW-0732">Signal</keyword>
<keyword evidence="3" id="KW-0029">Amino-acid transport</keyword>
<dbReference type="AlphaFoldDB" id="A0A844W636"/>
<sequence length="377" mass="39278">MKPLKTLKFASVAILLAGATMSQAETYKVGVINALTGTYAFGGVPIQNAMKLAIQHANESGELGDVTLEVVEGDSASDKGQTITLVSRLAQNDDLLIILGPTTSLEGTAGAPVANEQKVALFGIGSSRGIVEAGPWSFKVQQVGDDMLGELSAYVAGKTDIKKVAVIFDRSNDGFVSQKNAFIKGLDGTDVDVVSEDGILSSDTDFLAIATRLASSDIDAFFVAAPAEVGGNVVVQLRQAGLPMNVPLVGPSSFATPAFIDTAGGAAEGSIVIADYFLKAETEGNADFVTAYQEAYGELPDNWAAMGYALADLAVEAIKRAGPEPTRAKVREALAGLRDVPTILGNGTWTMDDDDFDPHYGAAILVVKDGDLMLAPE</sequence>
<dbReference type="Pfam" id="PF13458">
    <property type="entry name" value="Peripla_BP_6"/>
    <property type="match status" value="1"/>
</dbReference>
<dbReference type="SUPFAM" id="SSF53822">
    <property type="entry name" value="Periplasmic binding protein-like I"/>
    <property type="match status" value="1"/>
</dbReference>
<proteinExistence type="inferred from homology"/>
<comment type="caution">
    <text evidence="6">The sequence shown here is derived from an EMBL/GenBank/DDBJ whole genome shotgun (WGS) entry which is preliminary data.</text>
</comment>
<feature type="chain" id="PRO_5032541913" evidence="4">
    <location>
        <begin position="25"/>
        <end position="377"/>
    </location>
</feature>
<organism evidence="6 7">
    <name type="scientific">Pseudooceanicola pacificus</name>
    <dbReference type="NCBI Taxonomy" id="2676438"/>
    <lineage>
        <taxon>Bacteria</taxon>
        <taxon>Pseudomonadati</taxon>
        <taxon>Pseudomonadota</taxon>
        <taxon>Alphaproteobacteria</taxon>
        <taxon>Rhodobacterales</taxon>
        <taxon>Paracoccaceae</taxon>
        <taxon>Pseudooceanicola</taxon>
    </lineage>
</organism>
<dbReference type="RefSeq" id="WP_160382460.1">
    <property type="nucleotide sequence ID" value="NZ_WNXQ01000004.1"/>
</dbReference>
<evidence type="ECO:0000256" key="4">
    <source>
        <dbReference type="SAM" id="SignalP"/>
    </source>
</evidence>
<dbReference type="GO" id="GO:0006865">
    <property type="term" value="P:amino acid transport"/>
    <property type="evidence" value="ECO:0007669"/>
    <property type="project" value="UniProtKB-KW"/>
</dbReference>
<feature type="domain" description="Leucine-binding protein" evidence="5">
    <location>
        <begin position="26"/>
        <end position="368"/>
    </location>
</feature>
<keyword evidence="3" id="KW-0813">Transport</keyword>